<dbReference type="InterPro" id="IPR002156">
    <property type="entry name" value="RNaseH_domain"/>
</dbReference>
<evidence type="ECO:0000256" key="16">
    <source>
        <dbReference type="SAM" id="MobiDB-lite"/>
    </source>
</evidence>
<keyword evidence="6" id="KW-0064">Aspartyl protease</keyword>
<feature type="compositionally biased region" description="Basic and acidic residues" evidence="16">
    <location>
        <begin position="1608"/>
        <end position="1623"/>
    </location>
</feature>
<dbReference type="InterPro" id="IPR001584">
    <property type="entry name" value="Integrase_cat-core"/>
</dbReference>
<keyword evidence="9" id="KW-0460">Magnesium</keyword>
<keyword evidence="13" id="KW-0238">DNA-binding</keyword>
<dbReference type="GO" id="GO:0004523">
    <property type="term" value="F:RNA-DNA hybrid ribonuclease activity"/>
    <property type="evidence" value="ECO:0007669"/>
    <property type="project" value="InterPro"/>
</dbReference>
<dbReference type="InterPro" id="IPR005162">
    <property type="entry name" value="Retrotrans_gag_dom"/>
</dbReference>
<dbReference type="InterPro" id="IPR021109">
    <property type="entry name" value="Peptidase_aspartic_dom_sf"/>
</dbReference>
<dbReference type="Proteomes" id="UP000595140">
    <property type="component" value="Unassembled WGS sequence"/>
</dbReference>
<feature type="coiled-coil region" evidence="15">
    <location>
        <begin position="2356"/>
        <end position="2383"/>
    </location>
</feature>
<evidence type="ECO:0000256" key="8">
    <source>
        <dbReference type="ARBA" id="ARBA00022801"/>
    </source>
</evidence>
<dbReference type="Gene3D" id="3.30.420.10">
    <property type="entry name" value="Ribonuclease H-like superfamily/Ribonuclease H"/>
    <property type="match status" value="3"/>
</dbReference>
<dbReference type="FunFam" id="3.30.420.10:FF:000032">
    <property type="entry name" value="Retrovirus-related Pol polyprotein from transposon 297-like Protein"/>
    <property type="match status" value="2"/>
</dbReference>
<dbReference type="CDD" id="cd09274">
    <property type="entry name" value="RNase_HI_RT_Ty3"/>
    <property type="match status" value="1"/>
</dbReference>
<evidence type="ECO:0000256" key="6">
    <source>
        <dbReference type="ARBA" id="ARBA00022750"/>
    </source>
</evidence>
<keyword evidence="15" id="KW-0175">Coiled coil</keyword>
<dbReference type="GO" id="GO:0003964">
    <property type="term" value="F:RNA-directed DNA polymerase activity"/>
    <property type="evidence" value="ECO:0007669"/>
    <property type="project" value="UniProtKB-KW"/>
</dbReference>
<dbReference type="CDD" id="cd09279">
    <property type="entry name" value="RNase_HI_like"/>
    <property type="match status" value="1"/>
</dbReference>
<dbReference type="InterPro" id="IPR041373">
    <property type="entry name" value="RT_RNaseH"/>
</dbReference>
<dbReference type="Gene3D" id="2.40.70.10">
    <property type="entry name" value="Acid Proteases"/>
    <property type="match status" value="1"/>
</dbReference>
<dbReference type="GO" id="GO:0003677">
    <property type="term" value="F:DNA binding"/>
    <property type="evidence" value="ECO:0007669"/>
    <property type="project" value="UniProtKB-KW"/>
</dbReference>
<keyword evidence="11" id="KW-0695">RNA-directed DNA polymerase</keyword>
<feature type="compositionally biased region" description="Pro residues" evidence="16">
    <location>
        <begin position="195"/>
        <end position="206"/>
    </location>
</feature>
<dbReference type="SUPFAM" id="SSF53098">
    <property type="entry name" value="Ribonuclease H-like"/>
    <property type="match status" value="3"/>
</dbReference>
<evidence type="ECO:0000256" key="4">
    <source>
        <dbReference type="ARBA" id="ARBA00022722"/>
    </source>
</evidence>
<keyword evidence="5" id="KW-0479">Metal-binding</keyword>
<evidence type="ECO:0000256" key="10">
    <source>
        <dbReference type="ARBA" id="ARBA00022908"/>
    </source>
</evidence>
<dbReference type="InterPro" id="IPR041588">
    <property type="entry name" value="Integrase_H2C2"/>
</dbReference>
<dbReference type="InterPro" id="IPR056924">
    <property type="entry name" value="SH3_Tf2-1"/>
</dbReference>
<dbReference type="OrthoDB" id="2286242at2759"/>
<dbReference type="PROSITE" id="PS50994">
    <property type="entry name" value="INTEGRASE"/>
    <property type="match status" value="2"/>
</dbReference>
<evidence type="ECO:0000259" key="17">
    <source>
        <dbReference type="PROSITE" id="PS50879"/>
    </source>
</evidence>
<keyword evidence="14" id="KW-0233">DNA recombination</keyword>
<dbReference type="Pfam" id="PF13456">
    <property type="entry name" value="RVT_3"/>
    <property type="match status" value="1"/>
</dbReference>
<keyword evidence="20" id="KW-1185">Reference proteome</keyword>
<evidence type="ECO:0000256" key="11">
    <source>
        <dbReference type="ARBA" id="ARBA00022918"/>
    </source>
</evidence>
<keyword evidence="4" id="KW-0540">Nuclease</keyword>
<dbReference type="Pfam" id="PF00665">
    <property type="entry name" value="rve"/>
    <property type="match status" value="1"/>
</dbReference>
<sequence>MPRMRVDAPCFNGDDPIGWIFRIHNYFDYFLTAEPERLQLVAMLIDHPASEWFRYYQANTAGGTWESFLMAVRQRFDPDYYENYIGLLSKLSQTSTVLDYQAAFESLLNKVTGVPEPTLIAMYIAGLKQPVQREVNLRTPGTLQATFALARELSASHNDTVASYGSSQRRPWTSLPLPTALPGPSTPVVSTPRLQKPPEPGAPTPLPIVRVSAAEKTERAKKGLCWYCDEKWVPGHSCKRRFLVFMGPDDEEDMMPDAKDTTLPLCDDTLITGDISSMHSLSGSPSPRSLKLAGSVNNTAVQVLLDGGSTHNFIHPTVAQRLALVLHPVSAFRVYVGNGSPLEFYELLPGQLSLPEGPGPTDFNSSLPVDLPPAIRATLTSHAEVFGLPSGLPSGLPPTRSWDHRIHLEHATKPINVRPYRYPYFQKSEIERQKLGPRRRTASTYHKELYAIVEAVQKWRQYLLGREFVIRSDQRSLKDLLFQIIQTPDQQFYIRKLMGFKFRIEYKSGAMNRVADALSRRESADTGDLFTTYAHPIPSLMDDIRKENGTLVDMQELHRAVTNGVAPAHISIKDGILYYHHRIYLSSNSPLRMQLLTEFHSTPTAGHQGVDRTFRRLADVFYWPHMRRDVRQFVAACTVCQTTKYSTQKPAGLLQPLPIPERVWDAATMDFITGLPPSRGYTIIMVVVDRLSKYSHFGLLPGDLDAPRVARVFLDVVVKHHGFPGSIVSDRDPVFMSLFWKELLSLSGTSLKYSTAYHPQTDGQTEVLNRVIEQYLRAFASDRPARWSSMLPWAELALNCSHKSSIRMSPFQALYGRPPPSVFSTPSTRSRVPAVEEMLKERAEVLQALKQNLFRMQQHMSSQANKHRRDISFAVGDWVLLKLQPYRQHSVAKPRSVKLGRRFYGPFEVLERIGQVAYRLRLPDGCRVHNVFHVSLLRPFVRSTTHVPRVALPKDFFRGRPVAIPIAATRHRTVLVNGEPQDQWLIQWSDGAADNMTWEPVSEMQRHFPTLTLEDKAVSEAGGVDTDVRENEPEPQHEDDPIRRPRRNVRPPRRYDDYVCFFKLQLLQFHLLQQLLVFMRLRSGKVIGEERESETGSNSDQVSELSEAEPSFNFDNLVELFGSARTISEITPVSVCVQNISESDFKESTFNNQASSKMAGPNRTLRELAAPDLTIQPISITYGELEKPLKLNSGFINLLPKFHGLPGEDPFRHISEFMITCGAMVPEGVSPDQIRLRAFPFSLSDKAKDWLYYMPAGSFTTWNDLHKAFLEKFFPASRIGSIRKEICGVKQLNGENFSEYWERFNKLVCSCPQHQITEQLLIQYFYEGLLPTERGIVDAASGGALVNKTPAQARELFNTIAQNTQQFGTRDNVVRPVSEIGNSSSLEYKLSALTDAISKLVVGNIGGSKGKHCGVCCLEGHPTDACPTLQNPEVNALFFNNNNQKKYDPFSNTYNEGWRDHLNLRYGPPRGNNLNFSNNPPPQQDRATQMLEQVLKKMDDKFTSVDISLKQLQERQTASETLISNMQAQMNNRLPSQPIPNPKENLNAIELRNKKVLKEPKCIREEEKELEVELRSPKQPLEPEIQPLDSEDQSLEPATSILDEDNEAEKSEKKGKTDLRDRNPALPHLKAPFPSKFLQPRKPKEIDLALLDTFKKVEINLPLLEAIKQVPKYAKFLKELCTNKNRLTGNERVRMGENVSAVFQKKIPPKCKDSGVFTIPCLIGDLHFDRAMLDLGSSINVMPKDIFDKLNIGELKPTGVVIQLADRSYTYPDDIPILLGRPFMKTARAKIDVYDGVLSLEFDGEKIEFNLSSAMKSPIENNQLCSMDVIDDCAQAVFNLSSDDVLDSVLCNSLDRVELECLEYSLSSEVLNLIEYLAEFEELENLSQPVFRAELLENRPKLAPSLVSPPKLELKDLPEDLNVKGVIKQMIEAGEIDPEYLAQAKQKKNQWIRPEGQPVEQNKKKKAAGKEHLQVIYGRPEGGDSASQRKKWGRELYVGAVALNPRSVNVLYLDAFEKLKLCRTRLEPLKTPLSGFTGDSVEAEGSILLTCELGTGEQVVQKQMRFVVVNIKCVHNAILGRPGINKVRGVISMAHLCMKFYTPGGIGQVRGDQKKARHCYLEAVRKMTKAFERVTLVSQEEDRSKLEPGDETEQIVLREAFPERMVRIGRDLPGGLRDEIISVLREYADIFAWSVADMPGIDRSVICHRLAVMEGSRPVKQKKRHLANVRRDFVKKEFKIEYKPRTAIKGQALADFLFELTGLEPEAGPSHTVEPWWDMVVDGASGPKGCGAGVVFTTPEGFKIYHALDFNFKLTNNEAEYKALAGGLRLAPALGIKRMKIRSDSSLVVGQVNGEMEVKEDRLARYSDLVRALLRELEEFRLTRIPRSENTDADMLSKLTQACPEHVSKLAKIEILDVPSTDRFEVVAFQPDQTSATGIIGADDDWRYELMEYVETGQKPDDEERARKVVLRAPRFQVIDGHLYKRAIGGPLLRCLTNPEAERVIAEVHEGVCAAHQMSRTLAQRIILLGYYWPTIVGDCERYVQRCRTCQVFYKHPGRPATYYQPTSNVIPFARFGIDIIGAFPVAQGGKKFVMVAIDYFTKWIEAEAMATITVRQCEKFVWKNIITRFGAPKIIVTDNGPQFRNPRFTAYLASFGVKHSKASVAYPQGNDQVKNANRTIVDGLKKRLGEEGHKWLEALPHTVWAHRVTSRRATGETPFVLTYGC</sequence>
<dbReference type="SUPFAM" id="SSF56672">
    <property type="entry name" value="DNA/RNA polymerases"/>
    <property type="match status" value="1"/>
</dbReference>
<dbReference type="PANTHER" id="PTHR37984">
    <property type="entry name" value="PROTEIN CBG26694"/>
    <property type="match status" value="1"/>
</dbReference>
<dbReference type="GO" id="GO:0004190">
    <property type="term" value="F:aspartic-type endopeptidase activity"/>
    <property type="evidence" value="ECO:0007669"/>
    <property type="project" value="UniProtKB-KW"/>
</dbReference>
<feature type="domain" description="Integrase catalytic" evidence="18">
    <location>
        <begin position="2568"/>
        <end position="2726"/>
    </location>
</feature>
<dbReference type="PANTHER" id="PTHR37984:SF5">
    <property type="entry name" value="PROTEIN NYNRIN-LIKE"/>
    <property type="match status" value="1"/>
</dbReference>
<evidence type="ECO:0000256" key="9">
    <source>
        <dbReference type="ARBA" id="ARBA00022842"/>
    </source>
</evidence>
<dbReference type="InterPro" id="IPR036397">
    <property type="entry name" value="RNaseH_sf"/>
</dbReference>
<dbReference type="GO" id="GO:0003887">
    <property type="term" value="F:DNA-directed DNA polymerase activity"/>
    <property type="evidence" value="ECO:0007669"/>
    <property type="project" value="UniProtKB-KW"/>
</dbReference>
<evidence type="ECO:0000256" key="5">
    <source>
        <dbReference type="ARBA" id="ARBA00022723"/>
    </source>
</evidence>
<dbReference type="GO" id="GO:0015074">
    <property type="term" value="P:DNA integration"/>
    <property type="evidence" value="ECO:0007669"/>
    <property type="project" value="UniProtKB-KW"/>
</dbReference>
<evidence type="ECO:0000256" key="3">
    <source>
        <dbReference type="ARBA" id="ARBA00022695"/>
    </source>
</evidence>
<evidence type="ECO:0000313" key="19">
    <source>
        <dbReference type="EMBL" id="VFQ66190.1"/>
    </source>
</evidence>
<proteinExistence type="predicted"/>
<evidence type="ECO:0000256" key="2">
    <source>
        <dbReference type="ARBA" id="ARBA00022679"/>
    </source>
</evidence>
<dbReference type="Pfam" id="PF24626">
    <property type="entry name" value="SH3_Tf2-1"/>
    <property type="match status" value="1"/>
</dbReference>
<dbReference type="GO" id="GO:0046872">
    <property type="term" value="F:metal ion binding"/>
    <property type="evidence" value="ECO:0007669"/>
    <property type="project" value="UniProtKB-KW"/>
</dbReference>
<dbReference type="Gene3D" id="1.10.340.70">
    <property type="match status" value="2"/>
</dbReference>
<evidence type="ECO:0000256" key="7">
    <source>
        <dbReference type="ARBA" id="ARBA00022759"/>
    </source>
</evidence>
<dbReference type="InterPro" id="IPR050951">
    <property type="entry name" value="Retrovirus_Pol_polyprotein"/>
</dbReference>
<name>A0A484KLH6_9ASTE</name>
<dbReference type="Pfam" id="PF17917">
    <property type="entry name" value="RT_RNaseH"/>
    <property type="match status" value="1"/>
</dbReference>
<feature type="region of interest" description="Disordered" evidence="16">
    <location>
        <begin position="1569"/>
        <end position="1636"/>
    </location>
</feature>
<dbReference type="PROSITE" id="PS50879">
    <property type="entry name" value="RNASE_H_1"/>
    <property type="match status" value="1"/>
</dbReference>
<dbReference type="Pfam" id="PF17921">
    <property type="entry name" value="Integrase_H2C2"/>
    <property type="match status" value="2"/>
</dbReference>
<keyword evidence="10" id="KW-0229">DNA integration</keyword>
<dbReference type="InterPro" id="IPR045358">
    <property type="entry name" value="Ty3_capsid"/>
</dbReference>
<accession>A0A484KLH6</accession>
<dbReference type="InterPro" id="IPR043502">
    <property type="entry name" value="DNA/RNA_pol_sf"/>
</dbReference>
<evidence type="ECO:0000256" key="15">
    <source>
        <dbReference type="SAM" id="Coils"/>
    </source>
</evidence>
<keyword evidence="8" id="KW-0378">Hydrolase</keyword>
<evidence type="ECO:0000256" key="12">
    <source>
        <dbReference type="ARBA" id="ARBA00022932"/>
    </source>
</evidence>
<dbReference type="InterPro" id="IPR012337">
    <property type="entry name" value="RNaseH-like_sf"/>
</dbReference>
<keyword evidence="1" id="KW-0645">Protease</keyword>
<reference evidence="19 20" key="1">
    <citation type="submission" date="2018-04" db="EMBL/GenBank/DDBJ databases">
        <authorList>
            <person name="Vogel A."/>
        </authorList>
    </citation>
    <scope>NUCLEOTIDE SEQUENCE [LARGE SCALE GENOMIC DNA]</scope>
</reference>
<dbReference type="GO" id="GO:0006508">
    <property type="term" value="P:proteolysis"/>
    <property type="evidence" value="ECO:0007669"/>
    <property type="project" value="UniProtKB-KW"/>
</dbReference>
<protein>
    <submittedName>
        <fullName evidence="19">Uncharacterized protein</fullName>
    </submittedName>
</protein>
<evidence type="ECO:0000259" key="18">
    <source>
        <dbReference type="PROSITE" id="PS50994"/>
    </source>
</evidence>
<evidence type="ECO:0000256" key="1">
    <source>
        <dbReference type="ARBA" id="ARBA00022670"/>
    </source>
</evidence>
<feature type="compositionally biased region" description="Polar residues" evidence="16">
    <location>
        <begin position="160"/>
        <end position="171"/>
    </location>
</feature>
<keyword evidence="12" id="KW-0239">DNA-directed DNA polymerase</keyword>
<keyword evidence="7" id="KW-0255">Endonuclease</keyword>
<keyword evidence="3" id="KW-0548">Nucleotidyltransferase</keyword>
<dbReference type="EMBL" id="OOIL02000526">
    <property type="protein sequence ID" value="VFQ66190.1"/>
    <property type="molecule type" value="Genomic_DNA"/>
</dbReference>
<organism evidence="19 20">
    <name type="scientific">Cuscuta campestris</name>
    <dbReference type="NCBI Taxonomy" id="132261"/>
    <lineage>
        <taxon>Eukaryota</taxon>
        <taxon>Viridiplantae</taxon>
        <taxon>Streptophyta</taxon>
        <taxon>Embryophyta</taxon>
        <taxon>Tracheophyta</taxon>
        <taxon>Spermatophyta</taxon>
        <taxon>Magnoliopsida</taxon>
        <taxon>eudicotyledons</taxon>
        <taxon>Gunneridae</taxon>
        <taxon>Pentapetalae</taxon>
        <taxon>asterids</taxon>
        <taxon>lamiids</taxon>
        <taxon>Solanales</taxon>
        <taxon>Convolvulaceae</taxon>
        <taxon>Cuscuteae</taxon>
        <taxon>Cuscuta</taxon>
        <taxon>Cuscuta subgen. Grammica</taxon>
        <taxon>Cuscuta sect. Cleistogrammica</taxon>
    </lineage>
</organism>
<keyword evidence="2" id="KW-0808">Transferase</keyword>
<dbReference type="FunFam" id="1.10.340.70:FF:000001">
    <property type="entry name" value="Retrovirus-related Pol polyprotein from transposon gypsy-like Protein"/>
    <property type="match status" value="1"/>
</dbReference>
<dbReference type="GO" id="GO:0006310">
    <property type="term" value="P:DNA recombination"/>
    <property type="evidence" value="ECO:0007669"/>
    <property type="project" value="UniProtKB-KW"/>
</dbReference>
<gene>
    <name evidence="19" type="ORF">CCAM_LOCUS7966</name>
</gene>
<evidence type="ECO:0000313" key="20">
    <source>
        <dbReference type="Proteomes" id="UP000595140"/>
    </source>
</evidence>
<dbReference type="Pfam" id="PF19259">
    <property type="entry name" value="Ty3_capsid"/>
    <property type="match status" value="1"/>
</dbReference>
<feature type="region of interest" description="Disordered" evidence="16">
    <location>
        <begin position="160"/>
        <end position="206"/>
    </location>
</feature>
<dbReference type="CDD" id="cd00303">
    <property type="entry name" value="retropepsin_like"/>
    <property type="match status" value="2"/>
</dbReference>
<feature type="region of interest" description="Disordered" evidence="16">
    <location>
        <begin position="1020"/>
        <end position="1049"/>
    </location>
</feature>
<feature type="domain" description="Integrase catalytic" evidence="18">
    <location>
        <begin position="654"/>
        <end position="818"/>
    </location>
</feature>
<feature type="compositionally biased region" description="Basic and acidic residues" evidence="16">
    <location>
        <begin position="1026"/>
        <end position="1043"/>
    </location>
</feature>
<feature type="domain" description="RNase H type-1" evidence="17">
    <location>
        <begin position="2273"/>
        <end position="2412"/>
    </location>
</feature>
<evidence type="ECO:0000256" key="14">
    <source>
        <dbReference type="ARBA" id="ARBA00023172"/>
    </source>
</evidence>
<dbReference type="Pfam" id="PF03732">
    <property type="entry name" value="Retrotrans_gag"/>
    <property type="match status" value="1"/>
</dbReference>
<evidence type="ECO:0000256" key="13">
    <source>
        <dbReference type="ARBA" id="ARBA00023125"/>
    </source>
</evidence>